<evidence type="ECO:0000256" key="6">
    <source>
        <dbReference type="ARBA" id="ARBA00022989"/>
    </source>
</evidence>
<dbReference type="NCBIfam" id="TIGR04225">
    <property type="entry name" value="CshA_fibril_rpt"/>
    <property type="match status" value="1"/>
</dbReference>
<dbReference type="Pfam" id="PF17963">
    <property type="entry name" value="Big_9"/>
    <property type="match status" value="8"/>
</dbReference>
<protein>
    <recommendedName>
        <fullName evidence="9">Cadherin domain-containing protein</fullName>
    </recommendedName>
</protein>
<dbReference type="InterPro" id="IPR039005">
    <property type="entry name" value="CSPG_rpt"/>
</dbReference>
<dbReference type="Proteomes" id="UP000245680">
    <property type="component" value="Unassembled WGS sequence"/>
</dbReference>
<evidence type="ECO:0000259" key="9">
    <source>
        <dbReference type="PROSITE" id="PS50268"/>
    </source>
</evidence>
<dbReference type="PROSITE" id="PS51854">
    <property type="entry name" value="CSPG"/>
    <property type="match status" value="1"/>
</dbReference>
<dbReference type="Pfam" id="PF17892">
    <property type="entry name" value="Cadherin_5"/>
    <property type="match status" value="1"/>
</dbReference>
<organism evidence="10 11">
    <name type="scientific">Meridianimarinicoccus roseus</name>
    <dbReference type="NCBI Taxonomy" id="2072018"/>
    <lineage>
        <taxon>Bacteria</taxon>
        <taxon>Pseudomonadati</taxon>
        <taxon>Pseudomonadota</taxon>
        <taxon>Alphaproteobacteria</taxon>
        <taxon>Rhodobacterales</taxon>
        <taxon>Paracoccaceae</taxon>
        <taxon>Meridianimarinicoccus</taxon>
    </lineage>
</organism>
<evidence type="ECO:0000256" key="3">
    <source>
        <dbReference type="ARBA" id="ARBA00022737"/>
    </source>
</evidence>
<dbReference type="InterPro" id="IPR040853">
    <property type="entry name" value="RapA2_cadherin-like"/>
</dbReference>
<dbReference type="Pfam" id="PF16184">
    <property type="entry name" value="Cadherin_3"/>
    <property type="match status" value="1"/>
</dbReference>
<dbReference type="InterPro" id="IPR002126">
    <property type="entry name" value="Cadherin-like_dom"/>
</dbReference>
<comment type="subcellular location">
    <subcellularLocation>
        <location evidence="1">Membrane</location>
    </subcellularLocation>
</comment>
<dbReference type="PROSITE" id="PS50268">
    <property type="entry name" value="CADHERIN_2"/>
    <property type="match status" value="5"/>
</dbReference>
<sequence>IEITGVNDGPTAVADSDTTGEDGPALTGGNVLANDTDPDTGDTKTVIGVGAATGNVGTIVTGSNGGDFTIDANGDWSFDPAGAFEDLDDGEDRVTEVSYTMEDSQGATSTTTLSVTVNGANDPATGGTPSAAYTEDDTGRTIDLLAGSNDVDGDALTVNNVTVTAPDSRTVTFSVSPAGVLTLDDGQFEDLDEGDLFELTIDYNINDGTIDTATSASIEITGVNDGPVADPDSVTTDEDTLAAAFNVLDNDSDVDADDTLSVTAVGVGTPSGNVGMAVTGSNGGLFTIGSDGVASFDPNGDFEELEVGEDATTAVSYIVTDSQGATATQTVTATVNGVNDTPEPVNDTASTDEDTPVSIDVLDNDSDPDVQDLTITIDTGPANGTAVVDDNGTPGDLTDDTITYTPDADFNGTDSFTYQVDDGDGGTATATVEVTVNAVNDAPVQNTPPAATFTEDDTGRSIDLLDGASDVDLDDLDVANVIVTASDGRSVSTSVDTETGILSVDDGQFDDLDVGDTVTLDVMYDITDGTLNTTATASIAITGENDDPVIGSPAAFSIAENTTAVGTVTATDLDDASTATFSITGGDDGGLFIIDSGTGALNFAGAPDFELPTDTGGDNGYQVEVTVTDDQLATDVQTITVTVTDANDDPVAVGDSFITVEDSVLTRLPAQLLANDTDQDGDTPVFTGIVTSSGVNGTVAFDGTTITFTPDGDFNGTASFDYTIVDGNGGTDTGTVTVDVLPEPDVPVAGDDSFTTDEDVALIGASVTGNDTDADGDTLNYSLVTGAANGTLTLNGSGTFDYTPNADFNGTDTFTYEVDDGTGLTDTAEVSITVNAINDAPDAVDDTATTDEDVSTTIAALGNDTDPENDTLTVSAFDATSAAGGTITESGGLFTYTPGAEFSGTDTFSYTVTDGDLTDTATVTVTVNAVNDVPVAADDSGTVNEDGSVTIDVLANDTDADGNTDIDPASVLIDDGGSGTTSLSVPGEGTWTVNTTTGAITFSPEPDYDGTVTPVGYSVADLQGARSNTAQVSVTLTPQADAPVIDQADPSTVSVDENTTSVTQITATDPDTGDTQTFSLSGDDSTLFTIDGSGNLSFIDAPDFEIDTSDDGDQVYEVDVIVTDGDGLTDTISVEATVQDANDAPVAADDTVQDMVEDTPFTYPEAVLLAGDTDQDGDALNVTAVSNAVGGVAVLNPSGSVTFTPDAGYNGPASFDYTVSDGNGGSDVGTASFNVDAVPDLPVADDDSITVAEGATGSGNVLANDEDEDGDALSVTQVSGSAGNVATLIAGDNGGQFVVNGDGTFIFDTNGEFTGLDQGDSATTSVTYQLSAGGDTDTATLSVTVTGTATAPVGFPVTYTGIGEDQFFVENIGDGSGGVVGVFFTDEDSPLAPGDIALTSVTFDGVSVPLAGSGVNYNPLTGDLSIDGSGVALFQALDETQTATVVATLTATDTTDGSLTGDSLVTFEIQGVNDAPTITSGDTFTVLENSIAPIFNVTTTDPDDAAPVSYALTGTDQDDFLIDSNGIVTFAASPDFEAPTDADTDNVYEFTVEVSDGTDTTTQAVTVTVADANEQPVQGGDLTATVDEGAAVTLTNADLNATDPENGTRTYFVTAAPLVGVLSNTNTFATGITSFTQADIDSGFIQYVHDGSETTADSFDVELSDGTNTLAPVTFTLDVNPVNDAPDAVDDSYSTGFETTLVVGAASGLLANDTDPEGDTLLAPLFTGNTVNGIYEIQTDGSFTYTPNAGFTGTDTFTYEADDQNGGFDTATVTITVGGAVVPGPGDVVLTGADDVFTTPDTGVNRVIGGDGDDTISTGGGNDILVGGAGADNLFGGAGNDTLIGGTGGGTVNGGAGADLFVYRAADFPTGSFTIAFIDDFTAGEDTLELSGFAGINDASDLTIGDGSGNAVIFLPGGVGAIVFSNFTSVGEVPLGDIDVVTTGTDFEFDVVVTDQTLSEASDSFVSLDSGPNVVDGGDGNDFISTAGGDDTLIGGAGSDALFGRAGEDTLDGGAGNDALTGGLGADTFIFRAADAPSGTLAIDTVTDFEIGIDTLEFNGFAGVTQFSDLTVQDIGADLLVDLGGSRFVRLNGLDDVTDLQASDTLFT</sequence>
<keyword evidence="3" id="KW-0677">Repeat</keyword>
<dbReference type="GO" id="GO:0005911">
    <property type="term" value="C:cell-cell junction"/>
    <property type="evidence" value="ECO:0007669"/>
    <property type="project" value="TreeGrafter"/>
</dbReference>
<dbReference type="InterPro" id="IPR050971">
    <property type="entry name" value="Cadherin-domain_protein"/>
</dbReference>
<proteinExistence type="predicted"/>
<keyword evidence="6" id="KW-1133">Transmembrane helix</keyword>
<feature type="domain" description="Cadherin" evidence="9">
    <location>
        <begin position="343"/>
        <end position="451"/>
    </location>
</feature>
<feature type="domain" description="Cadherin" evidence="9">
    <location>
        <begin position="550"/>
        <end position="652"/>
    </location>
</feature>
<dbReference type="InterPro" id="IPR018511">
    <property type="entry name" value="Hemolysin-typ_Ca-bd_CS"/>
</dbReference>
<dbReference type="PANTHER" id="PTHR24025">
    <property type="entry name" value="DESMOGLEIN FAMILY MEMBER"/>
    <property type="match status" value="1"/>
</dbReference>
<dbReference type="OrthoDB" id="6305173at2"/>
<dbReference type="EMBL" id="QGKU01000022">
    <property type="protein sequence ID" value="PWR03675.1"/>
    <property type="molecule type" value="Genomic_DNA"/>
</dbReference>
<feature type="domain" description="Cadherin" evidence="9">
    <location>
        <begin position="1047"/>
        <end position="1147"/>
    </location>
</feature>
<dbReference type="CDD" id="cd11304">
    <property type="entry name" value="Cadherin_repeat"/>
    <property type="match status" value="3"/>
</dbReference>
<dbReference type="InterPro" id="IPR001343">
    <property type="entry name" value="Hemolysn_Ca-bd"/>
</dbReference>
<evidence type="ECO:0000313" key="10">
    <source>
        <dbReference type="EMBL" id="PWR03675.1"/>
    </source>
</evidence>
<dbReference type="Gene3D" id="2.150.10.10">
    <property type="entry name" value="Serralysin-like metalloprotease, C-terminal"/>
    <property type="match status" value="2"/>
</dbReference>
<evidence type="ECO:0000256" key="7">
    <source>
        <dbReference type="ARBA" id="ARBA00023136"/>
    </source>
</evidence>
<feature type="region of interest" description="Disordered" evidence="8">
    <location>
        <begin position="1"/>
        <end position="40"/>
    </location>
</feature>
<dbReference type="InterPro" id="IPR026395">
    <property type="entry name" value="CshA_fibril"/>
</dbReference>
<feature type="non-terminal residue" evidence="10">
    <location>
        <position position="1"/>
    </location>
</feature>
<dbReference type="NCBIfam" id="NF012211">
    <property type="entry name" value="tand_rpt_95"/>
    <property type="match status" value="7"/>
</dbReference>
<evidence type="ECO:0000256" key="5">
    <source>
        <dbReference type="ARBA" id="ARBA00022889"/>
    </source>
</evidence>
<dbReference type="InterPro" id="IPR011049">
    <property type="entry name" value="Serralysin-like_metalloprot_C"/>
</dbReference>
<feature type="domain" description="Cadherin" evidence="9">
    <location>
        <begin position="254"/>
        <end position="346"/>
    </location>
</feature>
<evidence type="ECO:0000256" key="2">
    <source>
        <dbReference type="ARBA" id="ARBA00022692"/>
    </source>
</evidence>
<name>A0A2V2LE38_9RHOB</name>
<accession>A0A2V2LE38</accession>
<dbReference type="Gene3D" id="2.60.40.60">
    <property type="entry name" value="Cadherins"/>
    <property type="match status" value="2"/>
</dbReference>
<dbReference type="InterPro" id="IPR041690">
    <property type="entry name" value="Cadherin_5"/>
</dbReference>
<keyword evidence="2" id="KW-0812">Transmembrane</keyword>
<dbReference type="Pfam" id="PF00353">
    <property type="entry name" value="HemolysinCabind"/>
    <property type="match status" value="2"/>
</dbReference>
<keyword evidence="4" id="KW-0106">Calcium</keyword>
<reference evidence="10 11" key="1">
    <citation type="submission" date="2018-05" db="EMBL/GenBank/DDBJ databases">
        <title>Rhodobacteraceae gen. nov., sp. nov. isolated from sea water.</title>
        <authorList>
            <person name="Ren Y."/>
        </authorList>
    </citation>
    <scope>NUCLEOTIDE SEQUENCE [LARGE SCALE GENOMIC DNA]</scope>
    <source>
        <strain evidence="10 11">TG-679</strain>
    </source>
</reference>
<dbReference type="GO" id="GO:0005509">
    <property type="term" value="F:calcium ion binding"/>
    <property type="evidence" value="ECO:0007669"/>
    <property type="project" value="InterPro"/>
</dbReference>
<dbReference type="InterPro" id="IPR015919">
    <property type="entry name" value="Cadherin-like_sf"/>
</dbReference>
<evidence type="ECO:0000256" key="4">
    <source>
        <dbReference type="ARBA" id="ARBA00022837"/>
    </source>
</evidence>
<keyword evidence="11" id="KW-1185">Reference proteome</keyword>
<dbReference type="SUPFAM" id="SSF49313">
    <property type="entry name" value="Cadherin-like"/>
    <property type="match status" value="3"/>
</dbReference>
<keyword evidence="7" id="KW-0472">Membrane</keyword>
<dbReference type="PANTHER" id="PTHR24025:SF23">
    <property type="entry name" value="NEURAL-CADHERIN"/>
    <property type="match status" value="1"/>
</dbReference>
<dbReference type="SUPFAM" id="SSF51120">
    <property type="entry name" value="beta-Roll"/>
    <property type="match status" value="2"/>
</dbReference>
<gene>
    <name evidence="10" type="ORF">DKT77_05290</name>
</gene>
<dbReference type="PRINTS" id="PR00313">
    <property type="entry name" value="CABNDNGRPT"/>
</dbReference>
<comment type="caution">
    <text evidence="10">The sequence shown here is derived from an EMBL/GenBank/DDBJ whole genome shotgun (WGS) entry which is preliminary data.</text>
</comment>
<evidence type="ECO:0000256" key="1">
    <source>
        <dbReference type="ARBA" id="ARBA00004370"/>
    </source>
</evidence>
<evidence type="ECO:0000313" key="11">
    <source>
        <dbReference type="Proteomes" id="UP000245680"/>
    </source>
</evidence>
<dbReference type="SMART" id="SM00112">
    <property type="entry name" value="CA"/>
    <property type="match status" value="3"/>
</dbReference>
<dbReference type="PROSITE" id="PS00330">
    <property type="entry name" value="HEMOLYSIN_CALCIUM"/>
    <property type="match status" value="4"/>
</dbReference>
<keyword evidence="5" id="KW-0130">Cell adhesion</keyword>
<evidence type="ECO:0000256" key="8">
    <source>
        <dbReference type="SAM" id="MobiDB-lite"/>
    </source>
</evidence>
<dbReference type="InterPro" id="IPR010221">
    <property type="entry name" value="VCBS_dom"/>
</dbReference>
<dbReference type="Gene3D" id="2.60.40.3440">
    <property type="match status" value="3"/>
</dbReference>
<dbReference type="Pfam" id="PF00028">
    <property type="entry name" value="Cadherin"/>
    <property type="match status" value="1"/>
</dbReference>
<dbReference type="GO" id="GO:0016020">
    <property type="term" value="C:membrane"/>
    <property type="evidence" value="ECO:0007669"/>
    <property type="project" value="UniProtKB-SubCell"/>
</dbReference>
<dbReference type="Gene3D" id="2.60.40.2810">
    <property type="match status" value="3"/>
</dbReference>
<dbReference type="Pfam" id="PF17803">
    <property type="entry name" value="Cadherin_4"/>
    <property type="match status" value="3"/>
</dbReference>
<dbReference type="GO" id="GO:0007156">
    <property type="term" value="P:homophilic cell adhesion via plasma membrane adhesion molecules"/>
    <property type="evidence" value="ECO:0007669"/>
    <property type="project" value="InterPro"/>
</dbReference>
<dbReference type="NCBIfam" id="TIGR01965">
    <property type="entry name" value="VCBS_repeat"/>
    <property type="match status" value="5"/>
</dbReference>
<feature type="domain" description="Cadherin" evidence="9">
    <location>
        <begin position="1478"/>
        <end position="1578"/>
    </location>
</feature>